<keyword evidence="5 8" id="KW-0560">Oxidoreductase</keyword>
<gene>
    <name evidence="8" type="primary">sir</name>
    <name evidence="8" type="ORF">CB4_03918</name>
</gene>
<dbReference type="KEGG" id="asoc:CB4_03918"/>
<dbReference type="PRINTS" id="PR00397">
    <property type="entry name" value="SIROHAEM"/>
</dbReference>
<evidence type="ECO:0000313" key="9">
    <source>
        <dbReference type="Proteomes" id="UP000217696"/>
    </source>
</evidence>
<reference evidence="8 9" key="1">
    <citation type="submission" date="2015-12" db="EMBL/GenBank/DDBJ databases">
        <title>Genome sequence of Aneurinibacillus soli.</title>
        <authorList>
            <person name="Lee J.S."/>
            <person name="Lee K.C."/>
            <person name="Kim K.K."/>
            <person name="Lee B.W."/>
        </authorList>
    </citation>
    <scope>NUCLEOTIDE SEQUENCE [LARGE SCALE GENOMIC DNA]</scope>
    <source>
        <strain evidence="8 9">CB4</strain>
    </source>
</reference>
<dbReference type="GO" id="GO:0046872">
    <property type="term" value="F:metal ion binding"/>
    <property type="evidence" value="ECO:0007669"/>
    <property type="project" value="UniProtKB-KW"/>
</dbReference>
<protein>
    <submittedName>
        <fullName evidence="8">Sulfite reductase [ferredoxin]</fullName>
        <ecNumber evidence="8">1.8.7.1</ecNumber>
    </submittedName>
</protein>
<dbReference type="PANTHER" id="PTHR32439">
    <property type="entry name" value="FERREDOXIN--NITRITE REDUCTASE, CHLOROPLASTIC"/>
    <property type="match status" value="1"/>
</dbReference>
<dbReference type="GO" id="GO:0050311">
    <property type="term" value="F:sulfite reductase (ferredoxin) activity"/>
    <property type="evidence" value="ECO:0007669"/>
    <property type="project" value="UniProtKB-EC"/>
</dbReference>
<dbReference type="Pfam" id="PF01077">
    <property type="entry name" value="NIR_SIR"/>
    <property type="match status" value="2"/>
</dbReference>
<dbReference type="InterPro" id="IPR051329">
    <property type="entry name" value="NIR_SIR_4Fe-4S"/>
</dbReference>
<keyword evidence="4" id="KW-0479">Metal-binding</keyword>
<sequence length="539" mass="60335">MGYKPVWEANKEKLNKMEIVKLQKDGLDIIEDIRDNFSKNGFDSIPAEDMDLFKWAGVYQQKPKSDGYFMMRVRIPSGILSGEQARTLAGIARDYGRDLVDITTRQAIQFHWLTVEQLPDIFDRLAAVDLSSFEACGDCPRTIVGNPLAGIDPYELIDTTSLVKQLSDTFLGNRDFSNLPRKYKISISSNVYNAGHAEINDLAFTPASKVINGEEVIGFHIWVGGGLSARPYLAQKLDAFIRPEEVVEVSVAVTEIFRDYGYREKRHHARLKFLIADWGAEKFLAVLKEKTGELETAGDDRTIGWNAGYFTGVHKQRQEGLNYVGLSVPVGRLDANELEELARLADQYGNGSLRTCNSQNIVIADIPDASVPALLKERALERLTPEPKHFTAFAVSCTGNEFCNLALVETKERMRQLASFLDENIELDEPIRMHMIGCPNSCGQRNIADIGFQGALVKTEDGMQAAFDIFVGGTLGLEAKFNEKLKGRILAEKLPHVVLQLVAFYKEEKQEGESFFHFAQRVGTEPFSERVEAVLQQLP</sequence>
<evidence type="ECO:0000256" key="3">
    <source>
        <dbReference type="ARBA" id="ARBA00022617"/>
    </source>
</evidence>
<keyword evidence="9" id="KW-1185">Reference proteome</keyword>
<evidence type="ECO:0000256" key="1">
    <source>
        <dbReference type="ARBA" id="ARBA00010429"/>
    </source>
</evidence>
<dbReference type="InterPro" id="IPR006066">
    <property type="entry name" value="NO2/SO3_Rdtase_FeS/sirohaem_BS"/>
</dbReference>
<dbReference type="AlphaFoldDB" id="A0A0U5B110"/>
<dbReference type="Proteomes" id="UP000217696">
    <property type="component" value="Chromosome"/>
</dbReference>
<evidence type="ECO:0000313" key="8">
    <source>
        <dbReference type="EMBL" id="BAU29681.1"/>
    </source>
</evidence>
<accession>A0A0U5B110</accession>
<dbReference type="SUPFAM" id="SSF55124">
    <property type="entry name" value="Nitrite/Sulfite reductase N-terminal domain-like"/>
    <property type="match status" value="2"/>
</dbReference>
<dbReference type="OrthoDB" id="9803707at2"/>
<evidence type="ECO:0000256" key="5">
    <source>
        <dbReference type="ARBA" id="ARBA00023002"/>
    </source>
</evidence>
<name>A0A0U5B110_9BACL</name>
<keyword evidence="2" id="KW-0004">4Fe-4S</keyword>
<evidence type="ECO:0000256" key="7">
    <source>
        <dbReference type="ARBA" id="ARBA00023014"/>
    </source>
</evidence>
<dbReference type="InterPro" id="IPR036136">
    <property type="entry name" value="Nit/Sulf_reduc_fer-like_dom_sf"/>
</dbReference>
<keyword evidence="6" id="KW-0408">Iron</keyword>
<dbReference type="GO" id="GO:0051539">
    <property type="term" value="F:4 iron, 4 sulfur cluster binding"/>
    <property type="evidence" value="ECO:0007669"/>
    <property type="project" value="UniProtKB-KW"/>
</dbReference>
<comment type="similarity">
    <text evidence="1">Belongs to the nitrite and sulfite reductase 4Fe-4S domain family.</text>
</comment>
<dbReference type="SUPFAM" id="SSF56014">
    <property type="entry name" value="Nitrite and sulphite reductase 4Fe-4S domain-like"/>
    <property type="match status" value="2"/>
</dbReference>
<dbReference type="InterPro" id="IPR005117">
    <property type="entry name" value="NiRdtase/SiRdtase_haem-b_fer"/>
</dbReference>
<keyword evidence="3" id="KW-0349">Heme</keyword>
<dbReference type="EMBL" id="AP017312">
    <property type="protein sequence ID" value="BAU29681.1"/>
    <property type="molecule type" value="Genomic_DNA"/>
</dbReference>
<dbReference type="PANTHER" id="PTHR32439:SF0">
    <property type="entry name" value="FERREDOXIN--NITRITE REDUCTASE, CHLOROPLASTIC"/>
    <property type="match status" value="1"/>
</dbReference>
<evidence type="ECO:0000256" key="6">
    <source>
        <dbReference type="ARBA" id="ARBA00023004"/>
    </source>
</evidence>
<dbReference type="Gene3D" id="3.30.413.10">
    <property type="entry name" value="Sulfite Reductase Hemoprotein, domain 1"/>
    <property type="match status" value="2"/>
</dbReference>
<dbReference type="InterPro" id="IPR045854">
    <property type="entry name" value="NO2/SO3_Rdtase_4Fe4S_sf"/>
</dbReference>
<dbReference type="GO" id="GO:0020037">
    <property type="term" value="F:heme binding"/>
    <property type="evidence" value="ECO:0007669"/>
    <property type="project" value="InterPro"/>
</dbReference>
<evidence type="ECO:0000256" key="4">
    <source>
        <dbReference type="ARBA" id="ARBA00022723"/>
    </source>
</evidence>
<dbReference type="Gene3D" id="3.90.480.20">
    <property type="match status" value="1"/>
</dbReference>
<organism evidence="8 9">
    <name type="scientific">Aneurinibacillus soli</name>
    <dbReference type="NCBI Taxonomy" id="1500254"/>
    <lineage>
        <taxon>Bacteria</taxon>
        <taxon>Bacillati</taxon>
        <taxon>Bacillota</taxon>
        <taxon>Bacilli</taxon>
        <taxon>Bacillales</taxon>
        <taxon>Paenibacillaceae</taxon>
        <taxon>Aneurinibacillus group</taxon>
        <taxon>Aneurinibacillus</taxon>
    </lineage>
</organism>
<proteinExistence type="inferred from homology"/>
<dbReference type="EC" id="1.8.7.1" evidence="8"/>
<dbReference type="RefSeq" id="WP_096467338.1">
    <property type="nucleotide sequence ID" value="NZ_AP017312.1"/>
</dbReference>
<dbReference type="InterPro" id="IPR006067">
    <property type="entry name" value="NO2/SO3_Rdtase_4Fe4S_dom"/>
</dbReference>
<keyword evidence="7" id="KW-0411">Iron-sulfur</keyword>
<evidence type="ECO:0000256" key="2">
    <source>
        <dbReference type="ARBA" id="ARBA00022485"/>
    </source>
</evidence>
<dbReference type="Pfam" id="PF03460">
    <property type="entry name" value="NIR_SIR_ferr"/>
    <property type="match status" value="2"/>
</dbReference>